<gene>
    <name evidence="2" type="ORF">ETD83_20275</name>
</gene>
<dbReference type="EMBL" id="VCKW01000101">
    <property type="protein sequence ID" value="TMQ97401.1"/>
    <property type="molecule type" value="Genomic_DNA"/>
</dbReference>
<evidence type="ECO:0000313" key="2">
    <source>
        <dbReference type="EMBL" id="TMQ97401.1"/>
    </source>
</evidence>
<keyword evidence="3" id="KW-1185">Reference proteome</keyword>
<dbReference type="SUPFAM" id="SSF47336">
    <property type="entry name" value="ACP-like"/>
    <property type="match status" value="1"/>
</dbReference>
<reference evidence="2 3" key="1">
    <citation type="submission" date="2019-05" db="EMBL/GenBank/DDBJ databases">
        <title>Draft genome sequence of Actinomadura sp. 14C53.</title>
        <authorList>
            <person name="Saricaoglu S."/>
            <person name="Isik K."/>
        </authorList>
    </citation>
    <scope>NUCLEOTIDE SEQUENCE [LARGE SCALE GENOMIC DNA]</scope>
    <source>
        <strain evidence="2 3">14C53</strain>
    </source>
</reference>
<comment type="caution">
    <text evidence="2">The sequence shown here is derived from an EMBL/GenBank/DDBJ whole genome shotgun (WGS) entry which is preliminary data.</text>
</comment>
<evidence type="ECO:0000313" key="3">
    <source>
        <dbReference type="Proteomes" id="UP000309174"/>
    </source>
</evidence>
<sequence length="50" mass="5462">MAAELIAVLRNTYGIEIPPMEFVRKGGTISDIADMVHLRLGAVPASRPRK</sequence>
<evidence type="ECO:0000259" key="1">
    <source>
        <dbReference type="PROSITE" id="PS50075"/>
    </source>
</evidence>
<dbReference type="AlphaFoldDB" id="A0A5C4JAG2"/>
<dbReference type="PROSITE" id="PS50075">
    <property type="entry name" value="CARRIER"/>
    <property type="match status" value="1"/>
</dbReference>
<dbReference type="InterPro" id="IPR036736">
    <property type="entry name" value="ACP-like_sf"/>
</dbReference>
<feature type="domain" description="Carrier" evidence="1">
    <location>
        <begin position="1"/>
        <end position="40"/>
    </location>
</feature>
<dbReference type="OrthoDB" id="4537517at2"/>
<accession>A0A5C4JAG2</accession>
<dbReference type="Proteomes" id="UP000309174">
    <property type="component" value="Unassembled WGS sequence"/>
</dbReference>
<dbReference type="InterPro" id="IPR009081">
    <property type="entry name" value="PP-bd_ACP"/>
</dbReference>
<name>A0A5C4JAG2_9ACTN</name>
<organism evidence="2 3">
    <name type="scientific">Actinomadura soli</name>
    <dbReference type="NCBI Taxonomy" id="2508997"/>
    <lineage>
        <taxon>Bacteria</taxon>
        <taxon>Bacillati</taxon>
        <taxon>Actinomycetota</taxon>
        <taxon>Actinomycetes</taxon>
        <taxon>Streptosporangiales</taxon>
        <taxon>Thermomonosporaceae</taxon>
        <taxon>Actinomadura</taxon>
    </lineage>
</organism>
<protein>
    <submittedName>
        <fullName evidence="2">Acyl carrier protein</fullName>
    </submittedName>
</protein>
<dbReference type="Pfam" id="PF00550">
    <property type="entry name" value="PP-binding"/>
    <property type="match status" value="1"/>
</dbReference>
<proteinExistence type="predicted"/>